<dbReference type="PANTHER" id="PTHR45620:SF8">
    <property type="entry name" value="CALCITONIN RECEPTOR"/>
    <property type="match status" value="1"/>
</dbReference>
<dbReference type="GO" id="GO:0030424">
    <property type="term" value="C:axon"/>
    <property type="evidence" value="ECO:0007669"/>
    <property type="project" value="TreeGrafter"/>
</dbReference>
<dbReference type="Bgee" id="ENSELUG00000032392">
    <property type="expression patterns" value="Expressed in liver and 13 other cell types or tissues"/>
</dbReference>
<sequence length="215" mass="25059">MLTCWQQIWKTPIHFCNTDQIILIQIPTCQVLSERNRHIEGKMRGIILLSLLGVLSAQWPLGSRVPLENKHGFGNQTENHPLVDTESNQMNYSQYIVAEEQKCLERMNTYPPYNESGLYCNRTWDGWRCWDDTPAGKLEWQNCPGYFVDFNEQEIVTRFCTESGQWFVHPETQKEWSNYTLCVNRTISSTLTCQDSKRPLHGDCSPQDIEPQINP</sequence>
<organism evidence="4 5">
    <name type="scientific">Esox lucius</name>
    <name type="common">Northern pike</name>
    <dbReference type="NCBI Taxonomy" id="8010"/>
    <lineage>
        <taxon>Eukaryota</taxon>
        <taxon>Metazoa</taxon>
        <taxon>Chordata</taxon>
        <taxon>Craniata</taxon>
        <taxon>Vertebrata</taxon>
        <taxon>Euteleostomi</taxon>
        <taxon>Actinopterygii</taxon>
        <taxon>Neopterygii</taxon>
        <taxon>Teleostei</taxon>
        <taxon>Protacanthopterygii</taxon>
        <taxon>Esociformes</taxon>
        <taxon>Esocidae</taxon>
        <taxon>Esox</taxon>
    </lineage>
</organism>
<evidence type="ECO:0000256" key="1">
    <source>
        <dbReference type="ARBA" id="ARBA00022729"/>
    </source>
</evidence>
<dbReference type="InterPro" id="IPR003287">
    <property type="entry name" value="GPCR_2_calcitonin_rcpt_fam"/>
</dbReference>
<dbReference type="SUPFAM" id="SSF111418">
    <property type="entry name" value="Hormone receptor domain"/>
    <property type="match status" value="1"/>
</dbReference>
<accession>A0A3P8ZQM5</accession>
<dbReference type="InterPro" id="IPR036445">
    <property type="entry name" value="GPCR_2_extracell_dom_sf"/>
</dbReference>
<reference evidence="4" key="2">
    <citation type="submission" date="2020-02" db="EMBL/GenBank/DDBJ databases">
        <title>Esox lucius (northern pike) genome, fEsoLuc1, primary haplotype.</title>
        <authorList>
            <person name="Myers G."/>
            <person name="Karagic N."/>
            <person name="Meyer A."/>
            <person name="Pippel M."/>
            <person name="Reichard M."/>
            <person name="Winkler S."/>
            <person name="Tracey A."/>
            <person name="Sims Y."/>
            <person name="Howe K."/>
            <person name="Rhie A."/>
            <person name="Formenti G."/>
            <person name="Durbin R."/>
            <person name="Fedrigo O."/>
            <person name="Jarvis E.D."/>
        </authorList>
    </citation>
    <scope>NUCLEOTIDE SEQUENCE [LARGE SCALE GENOMIC DNA]</scope>
</reference>
<keyword evidence="5" id="KW-1185">Reference proteome</keyword>
<feature type="domain" description="G-protein coupled receptors family 2 profile 1" evidence="3">
    <location>
        <begin position="102"/>
        <end position="186"/>
    </location>
</feature>
<dbReference type="GO" id="GO:0005886">
    <property type="term" value="C:plasma membrane"/>
    <property type="evidence" value="ECO:0007669"/>
    <property type="project" value="TreeGrafter"/>
</dbReference>
<dbReference type="GO" id="GO:0007189">
    <property type="term" value="P:adenylate cyclase-activating G protein-coupled receptor signaling pathway"/>
    <property type="evidence" value="ECO:0007669"/>
    <property type="project" value="TreeGrafter"/>
</dbReference>
<dbReference type="Ensembl" id="ENSELUT00000006731.3">
    <property type="protein sequence ID" value="ENSELUP00000031057.3"/>
    <property type="gene ID" value="ENSELUG00000032392.2"/>
</dbReference>
<dbReference type="PRINTS" id="PR01350">
    <property type="entry name" value="CTRFAMILY"/>
</dbReference>
<dbReference type="GO" id="GO:0007204">
    <property type="term" value="P:positive regulation of cytosolic calcium ion concentration"/>
    <property type="evidence" value="ECO:0007669"/>
    <property type="project" value="TreeGrafter"/>
</dbReference>
<protein>
    <recommendedName>
        <fullName evidence="3">G-protein coupled receptors family 2 profile 1 domain-containing protein</fullName>
    </recommendedName>
</protein>
<dbReference type="InterPro" id="IPR017983">
    <property type="entry name" value="GPCR_2_secretin-like_CS"/>
</dbReference>
<keyword evidence="2" id="KW-1015">Disulfide bond</keyword>
<dbReference type="PANTHER" id="PTHR45620">
    <property type="entry name" value="PDF RECEPTOR-LIKE PROTEIN-RELATED"/>
    <property type="match status" value="1"/>
</dbReference>
<dbReference type="Proteomes" id="UP000265140">
    <property type="component" value="Chromosome 21"/>
</dbReference>
<dbReference type="InterPro" id="IPR001879">
    <property type="entry name" value="GPCR_2_extracellular_dom"/>
</dbReference>
<name>A0A3P8ZQM5_ESOLU</name>
<dbReference type="InParanoid" id="A0A3P8ZQM5"/>
<reference evidence="4" key="3">
    <citation type="submission" date="2025-08" db="UniProtKB">
        <authorList>
            <consortium name="Ensembl"/>
        </authorList>
    </citation>
    <scope>IDENTIFICATION</scope>
</reference>
<evidence type="ECO:0000259" key="3">
    <source>
        <dbReference type="PROSITE" id="PS50227"/>
    </source>
</evidence>
<dbReference type="Pfam" id="PF02793">
    <property type="entry name" value="HRM"/>
    <property type="match status" value="1"/>
</dbReference>
<reference evidence="4" key="4">
    <citation type="submission" date="2025-09" db="UniProtKB">
        <authorList>
            <consortium name="Ensembl"/>
        </authorList>
    </citation>
    <scope>IDENTIFICATION</scope>
</reference>
<reference evidence="5" key="1">
    <citation type="journal article" date="2014" name="PLoS ONE">
        <title>The genome and linkage map of the northern pike (Esox lucius): conserved synteny revealed between the salmonid sister group and the Neoteleostei.</title>
        <authorList>
            <person name="Rondeau E.B."/>
            <person name="Minkley D.R."/>
            <person name="Leong J.S."/>
            <person name="Messmer A.M."/>
            <person name="Jantzen J.R."/>
            <person name="von Schalburg K.R."/>
            <person name="Lemon C."/>
            <person name="Bird N.H."/>
            <person name="Koop B.F."/>
        </authorList>
    </citation>
    <scope>NUCLEOTIDE SEQUENCE</scope>
</reference>
<evidence type="ECO:0000256" key="2">
    <source>
        <dbReference type="ARBA" id="ARBA00023157"/>
    </source>
</evidence>
<dbReference type="GeneTree" id="ENSGT00940000155380"/>
<dbReference type="PROSITE" id="PS50227">
    <property type="entry name" value="G_PROTEIN_RECEP_F2_3"/>
    <property type="match status" value="1"/>
</dbReference>
<dbReference type="AlphaFoldDB" id="A0A3P8ZQM5"/>
<proteinExistence type="predicted"/>
<dbReference type="SMART" id="SM00008">
    <property type="entry name" value="HormR"/>
    <property type="match status" value="1"/>
</dbReference>
<dbReference type="Gene3D" id="4.10.1240.10">
    <property type="entry name" value="GPCR, family 2, extracellular hormone receptor domain"/>
    <property type="match status" value="1"/>
</dbReference>
<evidence type="ECO:0000313" key="4">
    <source>
        <dbReference type="Ensembl" id="ENSELUP00000031057.3"/>
    </source>
</evidence>
<keyword evidence="1" id="KW-0732">Signal</keyword>
<dbReference type="InterPro" id="IPR050332">
    <property type="entry name" value="GPCR_2"/>
</dbReference>
<dbReference type="PROSITE" id="PS00649">
    <property type="entry name" value="G_PROTEIN_RECEP_F2_1"/>
    <property type="match status" value="1"/>
</dbReference>
<evidence type="ECO:0000313" key="5">
    <source>
        <dbReference type="Proteomes" id="UP000265140"/>
    </source>
</evidence>
<dbReference type="GO" id="GO:0004948">
    <property type="term" value="F:calcitonin receptor activity"/>
    <property type="evidence" value="ECO:0007669"/>
    <property type="project" value="InterPro"/>
</dbReference>